<dbReference type="VEuPathDB" id="VectorBase:SCAU001256"/>
<dbReference type="SUPFAM" id="SSF51905">
    <property type="entry name" value="FAD/NAD(P)-binding domain"/>
    <property type="match status" value="1"/>
</dbReference>
<dbReference type="GO" id="GO:0050660">
    <property type="term" value="F:flavin adenine dinucleotide binding"/>
    <property type="evidence" value="ECO:0007669"/>
    <property type="project" value="InterPro"/>
</dbReference>
<organism evidence="7 8">
    <name type="scientific">Stomoxys calcitrans</name>
    <name type="common">Stable fly</name>
    <name type="synonym">Conops calcitrans</name>
    <dbReference type="NCBI Taxonomy" id="35570"/>
    <lineage>
        <taxon>Eukaryota</taxon>
        <taxon>Metazoa</taxon>
        <taxon>Ecdysozoa</taxon>
        <taxon>Arthropoda</taxon>
        <taxon>Hexapoda</taxon>
        <taxon>Insecta</taxon>
        <taxon>Pterygota</taxon>
        <taxon>Neoptera</taxon>
        <taxon>Endopterygota</taxon>
        <taxon>Diptera</taxon>
        <taxon>Brachycera</taxon>
        <taxon>Muscomorpha</taxon>
        <taxon>Muscoidea</taxon>
        <taxon>Muscidae</taxon>
        <taxon>Stomoxys</taxon>
    </lineage>
</organism>
<dbReference type="Pfam" id="PF00732">
    <property type="entry name" value="GMC_oxred_N"/>
    <property type="match status" value="1"/>
</dbReference>
<dbReference type="EnsemblMetazoa" id="SCAU001256-RA">
    <property type="protein sequence ID" value="SCAU001256-PA"/>
    <property type="gene ID" value="SCAU001256"/>
</dbReference>
<feature type="domain" description="Glucose-methanol-choline oxidoreductase N-terminal" evidence="6">
    <location>
        <begin position="315"/>
        <end position="329"/>
    </location>
</feature>
<dbReference type="OrthoDB" id="269227at2759"/>
<sequence length="623" mass="69045">MSAIAAAMATMAAQCPTASVGTLNTLVTMLVETILTAQCNLESKDMLVEDYADEALAKGLETFDFVIIGAGTAGSVLASRLSENPDWKVLVLEAGGDPPQESEIPGFFYNLQHSPYTYNYYVEPGHRSCKAFGNGTCYWPRGKGIGGSGMVNGLMHVTGTRGDYDNWLALNITGWGFNDLWPYFEKATTPQGNDTYPKGYVPVDGIFPFSQENTLMIFQAAHEMKKSILGSFEFDNMLGYSRMQGTVENGHRMSSGKGHLARVAQRKNLKVIKNAQVTKLNFDESGKRVTSVDFELRQQHNLSVKVGREAIVSAGAIDTPKILMLSGLGPAEVLKPLNISQLRELPVGQNLQDHAVAVFFAKFEAEPVHQMEAFEDLYQYMLFSTGRWSSIGDMGTAGFIQLDPASRDDSQPDLQIIHNVFRRGDANTFNTFLSGLDLRDDLKKYLLITLEDHSIFMGFILLAHPKSRGSIAIKSQSHLDDPIINANYFNQTEDSEKLIQGLQYMEKFVNTKSFQRIGASVVQIPIKECKQYEFKSKPYWQCYLRFLSTTCYHPVGTCKMGASDDISAVVDPRLMVKEMENLRVVDASIMPLITSGNTNAPTLAIAEKAADLIKEDWLNKNAP</sequence>
<proteinExistence type="inferred from homology"/>
<dbReference type="InterPro" id="IPR012132">
    <property type="entry name" value="GMC_OxRdtase"/>
</dbReference>
<dbReference type="AlphaFoldDB" id="A0A1I8NQX8"/>
<protein>
    <recommendedName>
        <fullName evidence="6">Glucose-methanol-choline oxidoreductase N-terminal domain-containing protein</fullName>
    </recommendedName>
</protein>
<dbReference type="PANTHER" id="PTHR11552">
    <property type="entry name" value="GLUCOSE-METHANOL-CHOLINE GMC OXIDOREDUCTASE"/>
    <property type="match status" value="1"/>
</dbReference>
<comment type="similarity">
    <text evidence="2">Belongs to the GMC oxidoreductase family.</text>
</comment>
<evidence type="ECO:0000256" key="2">
    <source>
        <dbReference type="ARBA" id="ARBA00010790"/>
    </source>
</evidence>
<dbReference type="SUPFAM" id="SSF54373">
    <property type="entry name" value="FAD-linked reductases, C-terminal domain"/>
    <property type="match status" value="1"/>
</dbReference>
<dbReference type="GO" id="GO:0016614">
    <property type="term" value="F:oxidoreductase activity, acting on CH-OH group of donors"/>
    <property type="evidence" value="ECO:0007669"/>
    <property type="project" value="InterPro"/>
</dbReference>
<keyword evidence="3" id="KW-0285">Flavoprotein</keyword>
<evidence type="ECO:0000256" key="4">
    <source>
        <dbReference type="ARBA" id="ARBA00022827"/>
    </source>
</evidence>
<dbReference type="PROSITE" id="PS00624">
    <property type="entry name" value="GMC_OXRED_2"/>
    <property type="match status" value="1"/>
</dbReference>
<dbReference type="Gene3D" id="3.50.50.60">
    <property type="entry name" value="FAD/NAD(P)-binding domain"/>
    <property type="match status" value="1"/>
</dbReference>
<dbReference type="Gene3D" id="3.30.560.10">
    <property type="entry name" value="Glucose Oxidase, domain 3"/>
    <property type="match status" value="1"/>
</dbReference>
<evidence type="ECO:0000313" key="7">
    <source>
        <dbReference type="EnsemblMetazoa" id="SCAU001256-PA"/>
    </source>
</evidence>
<keyword evidence="8" id="KW-1185">Reference proteome</keyword>
<evidence type="ECO:0000313" key="8">
    <source>
        <dbReference type="Proteomes" id="UP000095300"/>
    </source>
</evidence>
<evidence type="ECO:0000256" key="3">
    <source>
        <dbReference type="ARBA" id="ARBA00022630"/>
    </source>
</evidence>
<evidence type="ECO:0000259" key="6">
    <source>
        <dbReference type="PROSITE" id="PS00624"/>
    </source>
</evidence>
<dbReference type="STRING" id="35570.A0A1I8NQX8"/>
<feature type="binding site" evidence="5">
    <location>
        <position position="277"/>
    </location>
    <ligand>
        <name>FAD</name>
        <dbReference type="ChEBI" id="CHEBI:57692"/>
    </ligand>
</feature>
<dbReference type="InterPro" id="IPR007867">
    <property type="entry name" value="GMC_OxRtase_C"/>
</dbReference>
<accession>A0A1I8NQX8</accession>
<evidence type="ECO:0000256" key="1">
    <source>
        <dbReference type="ARBA" id="ARBA00001974"/>
    </source>
</evidence>
<name>A0A1I8NQX8_STOCA</name>
<comment type="cofactor">
    <cofactor evidence="1 5">
        <name>FAD</name>
        <dbReference type="ChEBI" id="CHEBI:57692"/>
    </cofactor>
</comment>
<dbReference type="InterPro" id="IPR036188">
    <property type="entry name" value="FAD/NAD-bd_sf"/>
</dbReference>
<gene>
    <name evidence="7" type="primary">106085756</name>
</gene>
<keyword evidence="4 5" id="KW-0274">FAD</keyword>
<dbReference type="KEGG" id="scac:106085756"/>
<evidence type="ECO:0000256" key="5">
    <source>
        <dbReference type="PIRSR" id="PIRSR000137-2"/>
    </source>
</evidence>
<dbReference type="PIRSF" id="PIRSF000137">
    <property type="entry name" value="Alcohol_oxidase"/>
    <property type="match status" value="1"/>
</dbReference>
<dbReference type="PANTHER" id="PTHR11552:SF147">
    <property type="entry name" value="CHOLINE DEHYDROGENASE, MITOCHONDRIAL"/>
    <property type="match status" value="1"/>
</dbReference>
<reference evidence="7" key="1">
    <citation type="submission" date="2020-05" db="UniProtKB">
        <authorList>
            <consortium name="EnsemblMetazoa"/>
        </authorList>
    </citation>
    <scope>IDENTIFICATION</scope>
    <source>
        <strain evidence="7">USDA</strain>
    </source>
</reference>
<dbReference type="InterPro" id="IPR000172">
    <property type="entry name" value="GMC_OxRdtase_N"/>
</dbReference>
<dbReference type="Pfam" id="PF05199">
    <property type="entry name" value="GMC_oxred_C"/>
    <property type="match status" value="1"/>
</dbReference>
<dbReference type="Proteomes" id="UP000095300">
    <property type="component" value="Unassembled WGS sequence"/>
</dbReference>